<dbReference type="Proteomes" id="UP000190074">
    <property type="component" value="Unassembled WGS sequence"/>
</dbReference>
<sequence>MTKSKRLGPLDESGMHTVIETDEATPEAAEATDGPANDAPQKPLPGDAEYDWSAHYGEDVELYRHTFRDGTVVALRPFGSAFSKTLLWKLRNAESEAEVQFTAIMRGGCPAVDVVLDRVAAAALDADDYEYDPIDDLFGSWMKAGTSTTEDADDGLSLGKSAS</sequence>
<gene>
    <name evidence="2" type="ORF">SAMEA2259716_04785</name>
</gene>
<feature type="region of interest" description="Disordered" evidence="1">
    <location>
        <begin position="1"/>
        <end position="47"/>
    </location>
</feature>
<name>A0A1U2F977_9MYCO</name>
<evidence type="ECO:0000313" key="2">
    <source>
        <dbReference type="EMBL" id="SKM68579.1"/>
    </source>
</evidence>
<evidence type="ECO:0000256" key="1">
    <source>
        <dbReference type="SAM" id="MobiDB-lite"/>
    </source>
</evidence>
<evidence type="ECO:0000313" key="3">
    <source>
        <dbReference type="Proteomes" id="UP000190074"/>
    </source>
</evidence>
<accession>A0A1U2F977</accession>
<protein>
    <recommendedName>
        <fullName evidence="4">Tail assembly chaperone</fullName>
    </recommendedName>
</protein>
<dbReference type="AlphaFoldDB" id="A0A1U2F977"/>
<reference evidence="2 3" key="1">
    <citation type="submission" date="2016-11" db="EMBL/GenBank/DDBJ databases">
        <authorList>
            <consortium name="Pathogen Informatics"/>
        </authorList>
    </citation>
    <scope>NUCLEOTIDE SEQUENCE [LARGE SCALE GENOMIC DNA]</scope>
    <source>
        <strain evidence="2 3">911</strain>
    </source>
</reference>
<feature type="compositionally biased region" description="Low complexity" evidence="1">
    <location>
        <begin position="26"/>
        <end position="36"/>
    </location>
</feature>
<organism evidence="2 3">
    <name type="scientific">Mycobacteroides abscessus subsp. massiliense</name>
    <dbReference type="NCBI Taxonomy" id="1962118"/>
    <lineage>
        <taxon>Bacteria</taxon>
        <taxon>Bacillati</taxon>
        <taxon>Actinomycetota</taxon>
        <taxon>Actinomycetes</taxon>
        <taxon>Mycobacteriales</taxon>
        <taxon>Mycobacteriaceae</taxon>
        <taxon>Mycobacteroides</taxon>
        <taxon>Mycobacteroides abscessus</taxon>
    </lineage>
</organism>
<dbReference type="EMBL" id="FVGW01000012">
    <property type="protein sequence ID" value="SKM68579.1"/>
    <property type="molecule type" value="Genomic_DNA"/>
</dbReference>
<evidence type="ECO:0008006" key="4">
    <source>
        <dbReference type="Google" id="ProtNLM"/>
    </source>
</evidence>
<proteinExistence type="predicted"/>